<evidence type="ECO:0000313" key="3">
    <source>
        <dbReference type="Proteomes" id="UP000008311"/>
    </source>
</evidence>
<dbReference type="Pfam" id="PF11678">
    <property type="entry name" value="Tle3_C"/>
    <property type="match status" value="1"/>
</dbReference>
<dbReference type="InParanoid" id="B9TP63"/>
<dbReference type="AlphaFoldDB" id="B9TP63"/>
<dbReference type="EMBL" id="EQ994796">
    <property type="protein sequence ID" value="EEF22351.1"/>
    <property type="molecule type" value="Genomic_DNA"/>
</dbReference>
<name>B9TP63_RICCO</name>
<keyword evidence="3" id="KW-1185">Reference proteome</keyword>
<evidence type="ECO:0000313" key="2">
    <source>
        <dbReference type="EMBL" id="EEF22351.1"/>
    </source>
</evidence>
<sequence length="269" mass="30015">MPSMGDGAFPDARQRYGASENVDQIDAAIAVTSDYGIDGHRWDCLPDTVGIAAALRGYQPIASPRPALHAGRVAKLNERRALLTESLNRDKKTEDKCEVKAVYVCLEVGFERPLNPPKLLIERTETPKEARMRWQKTSTARSFHSAVFGGRKNHSQVTAYDVAIGGGKAPTHPLFYKYLCAVADWRLKDPDAKEKPRPGILKWAEFLEQFAVYWADERPWRKTLIERNQIYYSTGELPPDLPLPPEGLPPTLVVESMTGVLGQAKRATS</sequence>
<evidence type="ECO:0000259" key="1">
    <source>
        <dbReference type="Pfam" id="PF11678"/>
    </source>
</evidence>
<proteinExistence type="predicted"/>
<feature type="domain" description="Antibacterial effector protein Tle3 C-terminal" evidence="1">
    <location>
        <begin position="119"/>
        <end position="252"/>
    </location>
</feature>
<dbReference type="InterPro" id="IPR021692">
    <property type="entry name" value="Tle3_C"/>
</dbReference>
<organism evidence="2 3">
    <name type="scientific">Ricinus communis</name>
    <name type="common">Castor bean</name>
    <dbReference type="NCBI Taxonomy" id="3988"/>
    <lineage>
        <taxon>Eukaryota</taxon>
        <taxon>Viridiplantae</taxon>
        <taxon>Streptophyta</taxon>
        <taxon>Embryophyta</taxon>
        <taxon>Tracheophyta</taxon>
        <taxon>Spermatophyta</taxon>
        <taxon>Magnoliopsida</taxon>
        <taxon>eudicotyledons</taxon>
        <taxon>Gunneridae</taxon>
        <taxon>Pentapetalae</taxon>
        <taxon>rosids</taxon>
        <taxon>fabids</taxon>
        <taxon>Malpighiales</taxon>
        <taxon>Euphorbiaceae</taxon>
        <taxon>Acalyphoideae</taxon>
        <taxon>Acalypheae</taxon>
        <taxon>Ricinus</taxon>
    </lineage>
</organism>
<gene>
    <name evidence="2" type="ORF">RCOM_2106730</name>
</gene>
<reference evidence="3" key="1">
    <citation type="journal article" date="2010" name="Nat. Biotechnol.">
        <title>Draft genome sequence of the oilseed species Ricinus communis.</title>
        <authorList>
            <person name="Chan A.P."/>
            <person name="Crabtree J."/>
            <person name="Zhao Q."/>
            <person name="Lorenzi H."/>
            <person name="Orvis J."/>
            <person name="Puiu D."/>
            <person name="Melake-Berhan A."/>
            <person name="Jones K.M."/>
            <person name="Redman J."/>
            <person name="Chen G."/>
            <person name="Cahoon E.B."/>
            <person name="Gedil M."/>
            <person name="Stanke M."/>
            <person name="Haas B.J."/>
            <person name="Wortman J.R."/>
            <person name="Fraser-Liggett C.M."/>
            <person name="Ravel J."/>
            <person name="Rabinowicz P.D."/>
        </authorList>
    </citation>
    <scope>NUCLEOTIDE SEQUENCE [LARGE SCALE GENOMIC DNA]</scope>
    <source>
        <strain evidence="3">cv. Hale</strain>
    </source>
</reference>
<dbReference type="Proteomes" id="UP000008311">
    <property type="component" value="Unassembled WGS sequence"/>
</dbReference>
<protein>
    <recommendedName>
        <fullName evidence="1">Antibacterial effector protein Tle3 C-terminal domain-containing protein</fullName>
    </recommendedName>
</protein>
<accession>B9TP63</accession>